<gene>
    <name evidence="6" type="ORF">LCGC14_3038250</name>
</gene>
<evidence type="ECO:0008006" key="7">
    <source>
        <dbReference type="Google" id="ProtNLM"/>
    </source>
</evidence>
<dbReference type="PANTHER" id="PTHR28511">
    <property type="entry name" value="ENDONUCLEASE V"/>
    <property type="match status" value="1"/>
</dbReference>
<dbReference type="GO" id="GO:0006281">
    <property type="term" value="P:DNA repair"/>
    <property type="evidence" value="ECO:0007669"/>
    <property type="project" value="InterPro"/>
</dbReference>
<organism evidence="6">
    <name type="scientific">marine sediment metagenome</name>
    <dbReference type="NCBI Taxonomy" id="412755"/>
    <lineage>
        <taxon>unclassified sequences</taxon>
        <taxon>metagenomes</taxon>
        <taxon>ecological metagenomes</taxon>
    </lineage>
</organism>
<sequence>KNCFPKKIKTICGVDVSYNEKRAFCSAIVLDFNTMNIIETTRISKKISHPYIPGLFMLRESEPILGALNKLESNFDILLIDGHGRLHPRLCGLACFIGIKTKKPTIGVAKKILCGKVKTDSTVEFNGKILGFEIKNNNKKIYVSVGHKINLKTGTRIAKKLILDKMWYPEPLRLADSDCKSFRKQFKNSI</sequence>
<evidence type="ECO:0000256" key="4">
    <source>
        <dbReference type="ARBA" id="ARBA00022759"/>
    </source>
</evidence>
<evidence type="ECO:0000256" key="3">
    <source>
        <dbReference type="ARBA" id="ARBA00022722"/>
    </source>
</evidence>
<dbReference type="Pfam" id="PF04493">
    <property type="entry name" value="Endonuclease_5"/>
    <property type="match status" value="1"/>
</dbReference>
<comment type="subcellular location">
    <subcellularLocation>
        <location evidence="1">Cytoplasm</location>
    </subcellularLocation>
</comment>
<evidence type="ECO:0000256" key="1">
    <source>
        <dbReference type="ARBA" id="ARBA00004496"/>
    </source>
</evidence>
<keyword evidence="3" id="KW-0540">Nuclease</keyword>
<reference evidence="6" key="1">
    <citation type="journal article" date="2015" name="Nature">
        <title>Complex archaea that bridge the gap between prokaryotes and eukaryotes.</title>
        <authorList>
            <person name="Spang A."/>
            <person name="Saw J.H."/>
            <person name="Jorgensen S.L."/>
            <person name="Zaremba-Niedzwiedzka K."/>
            <person name="Martijn J."/>
            <person name="Lind A.E."/>
            <person name="van Eijk R."/>
            <person name="Schleper C."/>
            <person name="Guy L."/>
            <person name="Ettema T.J."/>
        </authorList>
    </citation>
    <scope>NUCLEOTIDE SEQUENCE</scope>
</reference>
<dbReference type="EMBL" id="LAZR01063667">
    <property type="protein sequence ID" value="KKK59051.1"/>
    <property type="molecule type" value="Genomic_DNA"/>
</dbReference>
<dbReference type="PANTHER" id="PTHR28511:SF1">
    <property type="entry name" value="ENDONUCLEASE V"/>
    <property type="match status" value="1"/>
</dbReference>
<accession>A0A0F8ZGB5</accession>
<evidence type="ECO:0000313" key="6">
    <source>
        <dbReference type="EMBL" id="KKK59051.1"/>
    </source>
</evidence>
<feature type="non-terminal residue" evidence="6">
    <location>
        <position position="1"/>
    </location>
</feature>
<name>A0A0F8ZGB5_9ZZZZ</name>
<proteinExistence type="predicted"/>
<dbReference type="InterPro" id="IPR007581">
    <property type="entry name" value="Endonuclease-V"/>
</dbReference>
<keyword evidence="2" id="KW-0963">Cytoplasm</keyword>
<keyword evidence="5" id="KW-0378">Hydrolase</keyword>
<dbReference type="AlphaFoldDB" id="A0A0F8ZGB5"/>
<dbReference type="Gene3D" id="3.30.2170.10">
    <property type="entry name" value="archaeoglobus fulgidus dsm 4304 superfamily"/>
    <property type="match status" value="1"/>
</dbReference>
<comment type="caution">
    <text evidence="6">The sequence shown here is derived from an EMBL/GenBank/DDBJ whole genome shotgun (WGS) entry which is preliminary data.</text>
</comment>
<dbReference type="GO" id="GO:0016891">
    <property type="term" value="F:RNA endonuclease activity producing 5'-phosphomonoesters, hydrolytic mechanism"/>
    <property type="evidence" value="ECO:0007669"/>
    <property type="project" value="TreeGrafter"/>
</dbReference>
<dbReference type="GO" id="GO:0003727">
    <property type="term" value="F:single-stranded RNA binding"/>
    <property type="evidence" value="ECO:0007669"/>
    <property type="project" value="TreeGrafter"/>
</dbReference>
<dbReference type="CDD" id="cd06559">
    <property type="entry name" value="Endonuclease_V"/>
    <property type="match status" value="1"/>
</dbReference>
<protein>
    <recommendedName>
        <fullName evidence="7">Endonuclease V</fullName>
    </recommendedName>
</protein>
<keyword evidence="4" id="KW-0255">Endonuclease</keyword>
<evidence type="ECO:0000256" key="2">
    <source>
        <dbReference type="ARBA" id="ARBA00022490"/>
    </source>
</evidence>
<evidence type="ECO:0000256" key="5">
    <source>
        <dbReference type="ARBA" id="ARBA00022801"/>
    </source>
</evidence>
<dbReference type="GO" id="GO:0005737">
    <property type="term" value="C:cytoplasm"/>
    <property type="evidence" value="ECO:0007669"/>
    <property type="project" value="UniProtKB-SubCell"/>
</dbReference>